<reference evidence="12" key="1">
    <citation type="submission" date="2017-01" db="EMBL/GenBank/DDBJ databases">
        <authorList>
            <person name="Varghese N."/>
            <person name="Submissions S."/>
        </authorList>
    </citation>
    <scope>NUCLEOTIDE SEQUENCE [LARGE SCALE GENOMIC DNA]</scope>
    <source>
        <strain evidence="12">MNA4</strain>
    </source>
</reference>
<evidence type="ECO:0000256" key="8">
    <source>
        <dbReference type="ARBA" id="ARBA00035585"/>
    </source>
</evidence>
<sequence>MSAWVIAAVAAGGFLGAVARHAVSRKLNRTGRPYGTIAVNLAGAFLAGWFLEGQTARLPQAFVVYGFLGSFTTFSTWQSEAAAMWTEGRRRKAVVYSAGLLAAGILAAALGWLMSGTGR</sequence>
<evidence type="ECO:0000313" key="12">
    <source>
        <dbReference type="Proteomes" id="UP000187550"/>
    </source>
</evidence>
<dbReference type="Proteomes" id="UP000187550">
    <property type="component" value="Unassembled WGS sequence"/>
</dbReference>
<keyword evidence="10" id="KW-0406">Ion transport</keyword>
<comment type="activity regulation">
    <text evidence="10">Na(+) is not transported, but it plays an essential structural role and its presence is essential for fluoride channel function.</text>
</comment>
<protein>
    <recommendedName>
        <fullName evidence="10">Fluoride-specific ion channel FluC</fullName>
    </recommendedName>
</protein>
<keyword evidence="3 10" id="KW-0812">Transmembrane</keyword>
<evidence type="ECO:0000256" key="7">
    <source>
        <dbReference type="ARBA" id="ARBA00035120"/>
    </source>
</evidence>
<feature type="transmembrane region" description="Helical" evidence="10">
    <location>
        <begin position="93"/>
        <end position="114"/>
    </location>
</feature>
<keyword evidence="6 10" id="KW-0407">Ion channel</keyword>
<feature type="binding site" evidence="10">
    <location>
        <position position="69"/>
    </location>
    <ligand>
        <name>Na(+)</name>
        <dbReference type="ChEBI" id="CHEBI:29101"/>
        <note>structural</note>
    </ligand>
</feature>
<dbReference type="EMBL" id="FTPL01000002">
    <property type="protein sequence ID" value="SIT85644.1"/>
    <property type="molecule type" value="Genomic_DNA"/>
</dbReference>
<evidence type="ECO:0000313" key="11">
    <source>
        <dbReference type="EMBL" id="SIT85644.1"/>
    </source>
</evidence>
<keyword evidence="10" id="KW-0813">Transport</keyword>
<dbReference type="STRING" id="550447.SAMN05428946_1854"/>
<keyword evidence="2 10" id="KW-1003">Cell membrane</keyword>
<proteinExistence type="inferred from homology"/>
<dbReference type="OrthoDB" id="9799631at2"/>
<keyword evidence="12" id="KW-1185">Reference proteome</keyword>
<name>A0A1U7PNE3_9BACI</name>
<comment type="caution">
    <text evidence="10">Lacks conserved residue(s) required for the propagation of feature annotation.</text>
</comment>
<dbReference type="Pfam" id="PF02537">
    <property type="entry name" value="CRCB"/>
    <property type="match status" value="1"/>
</dbReference>
<evidence type="ECO:0000256" key="9">
    <source>
        <dbReference type="ARBA" id="ARBA00049940"/>
    </source>
</evidence>
<evidence type="ECO:0000256" key="4">
    <source>
        <dbReference type="ARBA" id="ARBA00022989"/>
    </source>
</evidence>
<evidence type="ECO:0000256" key="6">
    <source>
        <dbReference type="ARBA" id="ARBA00023303"/>
    </source>
</evidence>
<keyword evidence="4 10" id="KW-1133">Transmembrane helix</keyword>
<comment type="function">
    <text evidence="9 10">Fluoride-specific ion channel. Important for reducing fluoride concentration in the cell, thus reducing its toxicity.</text>
</comment>
<evidence type="ECO:0000256" key="1">
    <source>
        <dbReference type="ARBA" id="ARBA00004651"/>
    </source>
</evidence>
<evidence type="ECO:0000256" key="2">
    <source>
        <dbReference type="ARBA" id="ARBA00022475"/>
    </source>
</evidence>
<comment type="catalytic activity">
    <reaction evidence="8">
        <text>fluoride(in) = fluoride(out)</text>
        <dbReference type="Rhea" id="RHEA:76159"/>
        <dbReference type="ChEBI" id="CHEBI:17051"/>
    </reaction>
    <physiologicalReaction direction="left-to-right" evidence="8">
        <dbReference type="Rhea" id="RHEA:76160"/>
    </physiologicalReaction>
</comment>
<dbReference type="GO" id="GO:0046872">
    <property type="term" value="F:metal ion binding"/>
    <property type="evidence" value="ECO:0007669"/>
    <property type="project" value="UniProtKB-KW"/>
</dbReference>
<dbReference type="GO" id="GO:0005886">
    <property type="term" value="C:plasma membrane"/>
    <property type="evidence" value="ECO:0007669"/>
    <property type="project" value="UniProtKB-SubCell"/>
</dbReference>
<evidence type="ECO:0000256" key="5">
    <source>
        <dbReference type="ARBA" id="ARBA00023136"/>
    </source>
</evidence>
<keyword evidence="5 10" id="KW-0472">Membrane</keyword>
<gene>
    <name evidence="10" type="primary">fluC</name>
    <name evidence="10" type="synonym">crcB</name>
    <name evidence="11" type="ORF">SAMN05428946_1854</name>
</gene>
<dbReference type="GO" id="GO:0140114">
    <property type="term" value="P:cellular detoxification of fluoride"/>
    <property type="evidence" value="ECO:0007669"/>
    <property type="project" value="UniProtKB-UniRule"/>
</dbReference>
<dbReference type="InterPro" id="IPR003691">
    <property type="entry name" value="FluC"/>
</dbReference>
<dbReference type="PANTHER" id="PTHR28259">
    <property type="entry name" value="FLUORIDE EXPORT PROTEIN 1-RELATED"/>
    <property type="match status" value="1"/>
</dbReference>
<accession>A0A1U7PNE3</accession>
<feature type="binding site" evidence="10">
    <location>
        <position position="72"/>
    </location>
    <ligand>
        <name>Na(+)</name>
        <dbReference type="ChEBI" id="CHEBI:29101"/>
        <note>structural</note>
    </ligand>
</feature>
<comment type="similarity">
    <text evidence="7 10">Belongs to the fluoride channel Fluc/FEX (TC 1.A.43) family.</text>
</comment>
<dbReference type="PANTHER" id="PTHR28259:SF1">
    <property type="entry name" value="FLUORIDE EXPORT PROTEIN 1-RELATED"/>
    <property type="match status" value="1"/>
</dbReference>
<comment type="subcellular location">
    <subcellularLocation>
        <location evidence="1 10">Cell membrane</location>
        <topology evidence="1 10">Multi-pass membrane protein</topology>
    </subcellularLocation>
</comment>
<dbReference type="AlphaFoldDB" id="A0A1U7PNE3"/>
<keyword evidence="10" id="KW-0915">Sodium</keyword>
<evidence type="ECO:0000256" key="10">
    <source>
        <dbReference type="HAMAP-Rule" id="MF_00454"/>
    </source>
</evidence>
<evidence type="ECO:0000256" key="3">
    <source>
        <dbReference type="ARBA" id="ARBA00022692"/>
    </source>
</evidence>
<dbReference type="GO" id="GO:0062054">
    <property type="term" value="F:fluoride channel activity"/>
    <property type="evidence" value="ECO:0007669"/>
    <property type="project" value="UniProtKB-UniRule"/>
</dbReference>
<dbReference type="RefSeq" id="WP_076758284.1">
    <property type="nucleotide sequence ID" value="NZ_FTPL01000002.1"/>
</dbReference>
<organism evidence="11 12">
    <name type="scientific">Edaphobacillus lindanitolerans</name>
    <dbReference type="NCBI Taxonomy" id="550447"/>
    <lineage>
        <taxon>Bacteria</taxon>
        <taxon>Bacillati</taxon>
        <taxon>Bacillota</taxon>
        <taxon>Bacilli</taxon>
        <taxon>Bacillales</taxon>
        <taxon>Bacillaceae</taxon>
        <taxon>Edaphobacillus</taxon>
    </lineage>
</organism>
<dbReference type="HAMAP" id="MF_00454">
    <property type="entry name" value="FluC"/>
    <property type="match status" value="1"/>
</dbReference>
<keyword evidence="10" id="KW-0479">Metal-binding</keyword>